<evidence type="ECO:0000313" key="3">
    <source>
        <dbReference type="Proteomes" id="UP000001296"/>
    </source>
</evidence>
<keyword evidence="1" id="KW-1133">Transmembrane helix</keyword>
<evidence type="ECO:0000313" key="2">
    <source>
        <dbReference type="EMBL" id="ADN01034.1"/>
    </source>
</evidence>
<keyword evidence="1" id="KW-0472">Membrane</keyword>
<dbReference type="AlphaFoldDB" id="E0RTX8"/>
<accession>E0RTX8</accession>
<dbReference type="HOGENOM" id="CLU_1102397_0_0_12"/>
<evidence type="ECO:0000256" key="1">
    <source>
        <dbReference type="SAM" id="Phobius"/>
    </source>
</evidence>
<feature type="transmembrane region" description="Helical" evidence="1">
    <location>
        <begin position="20"/>
        <end position="41"/>
    </location>
</feature>
<dbReference type="Proteomes" id="UP000001296">
    <property type="component" value="Chromosome"/>
</dbReference>
<dbReference type="EMBL" id="CP001698">
    <property type="protein sequence ID" value="ADN01034.1"/>
    <property type="molecule type" value="Genomic_DNA"/>
</dbReference>
<evidence type="ECO:0008006" key="4">
    <source>
        <dbReference type="Google" id="ProtNLM"/>
    </source>
</evidence>
<protein>
    <recommendedName>
        <fullName evidence="4">Fibronectin type-III domain-containing protein</fullName>
    </recommendedName>
</protein>
<dbReference type="PaxDb" id="665571-STHERM_c00580"/>
<sequence length="273" mass="31282">MHTSKGDGWRKVRKLRFWRYGPVLLLVVVSGGCVEGGLSVFTEVWSDPGPCEVEVESFVEEYAVYVEWEEDPGADEYILECAEDGLGEKVFKEVYRGKGTSYWHRWLEGEGRYYYRLLKVRGERVFGPGRDRMGVAGVVRQDGDEPNDRKESAKELSFERRTVVGNAWYYRGSDGQEVRDLDWYKVKVPGGWSAQVKFFQEGINQGDQTDFIGGVEGELPHRLVQEETLLLENTTTEDRYIYLCIRPDEEEFLGGGVVGGKVEDYMLQLLDVQ</sequence>
<dbReference type="KEGG" id="sta:STHERM_c00580"/>
<dbReference type="eggNOG" id="ENOG50349NF">
    <property type="taxonomic scope" value="Bacteria"/>
</dbReference>
<keyword evidence="1" id="KW-0812">Transmembrane</keyword>
<proteinExistence type="predicted"/>
<reference key="1">
    <citation type="submission" date="2009-08" db="EMBL/GenBank/DDBJ databases">
        <title>The genome sequence of Spirochaeta thermophila DSM6192.</title>
        <authorList>
            <person name="Angelov A."/>
            <person name="Mientus M."/>
            <person name="Wittenberg S."/>
            <person name="Lehmann R."/>
            <person name="Liesegang H."/>
            <person name="Daniel R."/>
            <person name="Liebl W."/>
        </authorList>
    </citation>
    <scope>NUCLEOTIDE SEQUENCE</scope>
    <source>
        <strain>DSM 6192</strain>
    </source>
</reference>
<gene>
    <name evidence="2" type="ordered locus">STHERM_c00580</name>
</gene>
<organism evidence="2 3">
    <name type="scientific">Winmispira thermophila (strain ATCC 49972 / DSM 6192 / RI 19.B1)</name>
    <name type="common">Spirochaeta thermophila</name>
    <dbReference type="NCBI Taxonomy" id="665571"/>
    <lineage>
        <taxon>Bacteria</taxon>
        <taxon>Pseudomonadati</taxon>
        <taxon>Spirochaetota</taxon>
        <taxon>Spirochaetia</taxon>
        <taxon>Winmispirales</taxon>
        <taxon>Winmispiraceae</taxon>
        <taxon>Winmispira</taxon>
    </lineage>
</organism>
<dbReference type="PROSITE" id="PS51257">
    <property type="entry name" value="PROKAR_LIPOPROTEIN"/>
    <property type="match status" value="1"/>
</dbReference>
<name>E0RTX8_WINT6</name>
<reference evidence="2 3" key="2">
    <citation type="journal article" date="2010" name="J. Bacteriol.">
        <title>Genome sequence of the polysaccharide-degrading, thermophilic anaerobe Spirochaeta thermophila DSM 6192.</title>
        <authorList>
            <person name="Angelov A."/>
            <person name="Liebl S."/>
            <person name="Ballschmiter M."/>
            <person name="Bomeke M."/>
            <person name="Lehmann R."/>
            <person name="Liesegang H."/>
            <person name="Daniel R."/>
            <person name="Liebl W."/>
        </authorList>
    </citation>
    <scope>NUCLEOTIDE SEQUENCE [LARGE SCALE GENOMIC DNA]</scope>
    <source>
        <strain evidence="3">ATCC 49972 / DSM 6192 / RI 19.B1</strain>
    </source>
</reference>